<keyword evidence="4 6" id="KW-1133">Transmembrane helix</keyword>
<feature type="transmembrane region" description="Helical" evidence="6">
    <location>
        <begin position="112"/>
        <end position="138"/>
    </location>
</feature>
<dbReference type="RefSeq" id="WP_311332547.1">
    <property type="nucleotide sequence ID" value="NZ_JAVRHZ010000002.1"/>
</dbReference>
<evidence type="ECO:0000256" key="2">
    <source>
        <dbReference type="ARBA" id="ARBA00022475"/>
    </source>
</evidence>
<evidence type="ECO:0000313" key="8">
    <source>
        <dbReference type="Proteomes" id="UP001254488"/>
    </source>
</evidence>
<evidence type="ECO:0000256" key="4">
    <source>
        <dbReference type="ARBA" id="ARBA00022989"/>
    </source>
</evidence>
<dbReference type="InterPro" id="IPR001123">
    <property type="entry name" value="LeuE-type"/>
</dbReference>
<evidence type="ECO:0000256" key="6">
    <source>
        <dbReference type="SAM" id="Phobius"/>
    </source>
</evidence>
<dbReference type="PANTHER" id="PTHR30086">
    <property type="entry name" value="ARGININE EXPORTER PROTEIN ARGO"/>
    <property type="match status" value="1"/>
</dbReference>
<reference evidence="7 8" key="1">
    <citation type="submission" date="2023-09" db="EMBL/GenBank/DDBJ databases">
        <authorList>
            <person name="Rey-Velasco X."/>
        </authorList>
    </citation>
    <scope>NUCLEOTIDE SEQUENCE [LARGE SCALE GENOMIC DNA]</scope>
    <source>
        <strain evidence="7 8">W242</strain>
    </source>
</reference>
<comment type="caution">
    <text evidence="7">The sequence shown here is derived from an EMBL/GenBank/DDBJ whole genome shotgun (WGS) entry which is preliminary data.</text>
</comment>
<evidence type="ECO:0000256" key="1">
    <source>
        <dbReference type="ARBA" id="ARBA00004651"/>
    </source>
</evidence>
<dbReference type="Proteomes" id="UP001254488">
    <property type="component" value="Unassembled WGS sequence"/>
</dbReference>
<feature type="transmembrane region" description="Helical" evidence="6">
    <location>
        <begin position="190"/>
        <end position="208"/>
    </location>
</feature>
<keyword evidence="8" id="KW-1185">Reference proteome</keyword>
<feature type="transmembrane region" description="Helical" evidence="6">
    <location>
        <begin position="150"/>
        <end position="169"/>
    </location>
</feature>
<accession>A0ABU2YC61</accession>
<feature type="transmembrane region" description="Helical" evidence="6">
    <location>
        <begin position="6"/>
        <end position="27"/>
    </location>
</feature>
<comment type="subcellular location">
    <subcellularLocation>
        <location evidence="1">Cell membrane</location>
        <topology evidence="1">Multi-pass membrane protein</topology>
    </subcellularLocation>
</comment>
<keyword evidence="3 6" id="KW-0812">Transmembrane</keyword>
<evidence type="ECO:0000256" key="5">
    <source>
        <dbReference type="ARBA" id="ARBA00023136"/>
    </source>
</evidence>
<keyword evidence="5 6" id="KW-0472">Membrane</keyword>
<dbReference type="PANTHER" id="PTHR30086:SF20">
    <property type="entry name" value="ARGININE EXPORTER PROTEIN ARGO-RELATED"/>
    <property type="match status" value="1"/>
</dbReference>
<organism evidence="7 8">
    <name type="scientific">Patiriisocius hiemis</name>
    <dbReference type="NCBI Taxonomy" id="3075604"/>
    <lineage>
        <taxon>Bacteria</taxon>
        <taxon>Pseudomonadati</taxon>
        <taxon>Bacteroidota</taxon>
        <taxon>Flavobacteriia</taxon>
        <taxon>Flavobacteriales</taxon>
        <taxon>Flavobacteriaceae</taxon>
        <taxon>Patiriisocius</taxon>
    </lineage>
</organism>
<name>A0ABU2YC61_9FLAO</name>
<protein>
    <submittedName>
        <fullName evidence="7">LysE family transporter</fullName>
    </submittedName>
</protein>
<dbReference type="Pfam" id="PF01810">
    <property type="entry name" value="LysE"/>
    <property type="match status" value="1"/>
</dbReference>
<sequence>MFDGLWYAAFYGFLLAFAVGPVFFTLIETSITKGFKAGLFFDLGAIFADILFILIAYFSTSQLLEKVKDDPALLIFGGGVLIAYGIISYIRTSKSFFKIAREHYAVKVKKNLGGLFIKGFLLNFVNFGVLAGWIGTIIMANALTSSKNGVFLFLSTVLIVFFCTDLLKITLAKKLKNKMTPRFVFKTKKWVSILILGFGVILLLQGVFPKTVKAGLERIPGKDTPIEKPIPPVEEGIEVFEQKP</sequence>
<proteinExistence type="predicted"/>
<evidence type="ECO:0000313" key="7">
    <source>
        <dbReference type="EMBL" id="MDT0555597.1"/>
    </source>
</evidence>
<evidence type="ECO:0000256" key="3">
    <source>
        <dbReference type="ARBA" id="ARBA00022692"/>
    </source>
</evidence>
<keyword evidence="2" id="KW-1003">Cell membrane</keyword>
<dbReference type="EMBL" id="JAVRHZ010000002">
    <property type="protein sequence ID" value="MDT0555597.1"/>
    <property type="molecule type" value="Genomic_DNA"/>
</dbReference>
<feature type="transmembrane region" description="Helical" evidence="6">
    <location>
        <begin position="72"/>
        <end position="91"/>
    </location>
</feature>
<gene>
    <name evidence="7" type="ORF">RM538_06250</name>
</gene>
<feature type="transmembrane region" description="Helical" evidence="6">
    <location>
        <begin position="39"/>
        <end position="60"/>
    </location>
</feature>